<dbReference type="EMBL" id="LQBM01000002">
    <property type="protein sequence ID" value="KUG59591.1"/>
    <property type="molecule type" value="Genomic_DNA"/>
</dbReference>
<feature type="transmembrane region" description="Helical" evidence="1">
    <location>
        <begin position="14"/>
        <end position="38"/>
    </location>
</feature>
<keyword evidence="3" id="KW-1185">Reference proteome</keyword>
<accession>A0A0W8II08</accession>
<keyword evidence="1" id="KW-1133">Transmembrane helix</keyword>
<dbReference type="AlphaFoldDB" id="A0A0W8II08"/>
<keyword evidence="1" id="KW-0472">Membrane</keyword>
<keyword evidence="1" id="KW-0812">Transmembrane</keyword>
<protein>
    <submittedName>
        <fullName evidence="2">Uncharacterized protein</fullName>
    </submittedName>
</protein>
<evidence type="ECO:0000313" key="3">
    <source>
        <dbReference type="Proteomes" id="UP000054023"/>
    </source>
</evidence>
<reference evidence="3" key="1">
    <citation type="submission" date="2015-12" db="EMBL/GenBank/DDBJ databases">
        <authorList>
            <person name="Nair G.R."/>
            <person name="Kaur G."/>
            <person name="Mayilraj S."/>
        </authorList>
    </citation>
    <scope>NUCLEOTIDE SEQUENCE [LARGE SCALE GENOMIC DNA]</scope>
    <source>
        <strain evidence="3">CD08_7</strain>
    </source>
</reference>
<comment type="caution">
    <text evidence="2">The sequence shown here is derived from an EMBL/GenBank/DDBJ whole genome shotgun (WGS) entry which is preliminary data.</text>
</comment>
<sequence length="107" mass="12129">MPTAERAPTWDADFLLVLGSLLLFVAGPATFIGAYFWWPRFMLPGWIRERLRAGDPAKTAYPLPEVQHLMTKPQNQLPPWLTEPGVRVVPGPHGRLTYADHRGRFGH</sequence>
<evidence type="ECO:0000256" key="1">
    <source>
        <dbReference type="SAM" id="Phobius"/>
    </source>
</evidence>
<name>A0A0W8II08_9MICC</name>
<evidence type="ECO:0000313" key="2">
    <source>
        <dbReference type="EMBL" id="KUG59591.1"/>
    </source>
</evidence>
<organism evidence="2 3">
    <name type="scientific">Nesterenkonia jeotgali</name>
    <dbReference type="NCBI Taxonomy" id="317018"/>
    <lineage>
        <taxon>Bacteria</taxon>
        <taxon>Bacillati</taxon>
        <taxon>Actinomycetota</taxon>
        <taxon>Actinomycetes</taxon>
        <taxon>Micrococcales</taxon>
        <taxon>Micrococcaceae</taxon>
        <taxon>Nesterenkonia</taxon>
    </lineage>
</organism>
<gene>
    <name evidence="2" type="ORF">AVL63_10685</name>
</gene>
<dbReference type="Proteomes" id="UP000054023">
    <property type="component" value="Unassembled WGS sequence"/>
</dbReference>
<proteinExistence type="predicted"/>